<evidence type="ECO:0000256" key="4">
    <source>
        <dbReference type="ARBA" id="ARBA00022475"/>
    </source>
</evidence>
<evidence type="ECO:0000313" key="11">
    <source>
        <dbReference type="Proteomes" id="UP000318080"/>
    </source>
</evidence>
<dbReference type="GO" id="GO:0005886">
    <property type="term" value="C:plasma membrane"/>
    <property type="evidence" value="ECO:0007669"/>
    <property type="project" value="UniProtKB-SubCell"/>
</dbReference>
<feature type="transmembrane region" description="Helical" evidence="8">
    <location>
        <begin position="359"/>
        <end position="379"/>
    </location>
</feature>
<feature type="transmembrane region" description="Helical" evidence="8">
    <location>
        <begin position="132"/>
        <end position="149"/>
    </location>
</feature>
<dbReference type="Pfam" id="PF07690">
    <property type="entry name" value="MFS_1"/>
    <property type="match status" value="1"/>
</dbReference>
<evidence type="ECO:0000256" key="3">
    <source>
        <dbReference type="ARBA" id="ARBA00022448"/>
    </source>
</evidence>
<dbReference type="AlphaFoldDB" id="A0A540R8H3"/>
<evidence type="ECO:0000256" key="5">
    <source>
        <dbReference type="ARBA" id="ARBA00022692"/>
    </source>
</evidence>
<feature type="transmembrane region" description="Helical" evidence="8">
    <location>
        <begin position="40"/>
        <end position="61"/>
    </location>
</feature>
<feature type="transmembrane region" description="Helical" evidence="8">
    <location>
        <begin position="297"/>
        <end position="321"/>
    </location>
</feature>
<sequence>MTRSRRATLAMLLIGLAIFSGLYSTQAILPVLVEETDMSSGAAALTVSAATGGLALFVIPASILSERFGRGRVLLASAIGAALIGVLVPFATTGWAVIVLRGLQGAVMSGAPATAMAWLAEELEPRALPRAMGIYIAGNSIGGLIGRLVPTFATEVFTWRGALWTGAAVTLVFALVAAFLLPPQQRFTPKEIHLRSELSALFQHWRDGHLAALYAVAFLAMGTFVSLYNFIGFRLIEHFGIPPVIAGFVFLLYLSGTWSSARAGGFINRFGRRATLTGSSALMVVGSLLAAGPLPVLFVGLLLFTAGFFAAHSTASGWVGARATQDRAEASSMYVFCYYLGSSIIGAATGWAFSVIPWVAYAVVLAVLSLLPTLIAANLSD</sequence>
<feature type="domain" description="Major facilitator superfamily (MFS) profile" evidence="9">
    <location>
        <begin position="3"/>
        <end position="381"/>
    </location>
</feature>
<accession>A0A540R8H3</accession>
<dbReference type="InterPro" id="IPR020846">
    <property type="entry name" value="MFS_dom"/>
</dbReference>
<protein>
    <submittedName>
        <fullName evidence="10">MFS transporter</fullName>
    </submittedName>
</protein>
<feature type="transmembrane region" description="Helical" evidence="8">
    <location>
        <begin position="73"/>
        <end position="92"/>
    </location>
</feature>
<dbReference type="GeneID" id="79851655"/>
<dbReference type="EMBL" id="VHIR01000004">
    <property type="protein sequence ID" value="TQE44050.1"/>
    <property type="molecule type" value="Genomic_DNA"/>
</dbReference>
<reference evidence="10 11" key="1">
    <citation type="submission" date="2019-06" db="EMBL/GenBank/DDBJ databases">
        <title>Draft genome of C. phoceense Strain 272.</title>
        <authorList>
            <person name="Pacheco L.G.C."/>
            <person name="Barberis C.M."/>
            <person name="Almuzara M.N."/>
            <person name="Traglia G.M."/>
            <person name="Santos C.S."/>
            <person name="Rocha D.J.P.G."/>
            <person name="Aguiar E.R.G.R."/>
            <person name="Vay C.A."/>
        </authorList>
    </citation>
    <scope>NUCLEOTIDE SEQUENCE [LARGE SCALE GENOMIC DNA]</scope>
    <source>
        <strain evidence="10 11">272</strain>
    </source>
</reference>
<dbReference type="PANTHER" id="PTHR43271:SF1">
    <property type="entry name" value="INNER MEMBRANE TRANSPORT PROTEIN YNFM"/>
    <property type="match status" value="1"/>
</dbReference>
<evidence type="ECO:0000259" key="9">
    <source>
        <dbReference type="PROSITE" id="PS50850"/>
    </source>
</evidence>
<keyword evidence="3" id="KW-0813">Transport</keyword>
<comment type="subcellular location">
    <subcellularLocation>
        <location evidence="1">Cell membrane</location>
        <topology evidence="1">Multi-pass membrane protein</topology>
    </subcellularLocation>
</comment>
<dbReference type="PROSITE" id="PS50850">
    <property type="entry name" value="MFS"/>
    <property type="match status" value="1"/>
</dbReference>
<evidence type="ECO:0000256" key="7">
    <source>
        <dbReference type="ARBA" id="ARBA00023136"/>
    </source>
</evidence>
<name>A0A540R8H3_9CORY</name>
<feature type="transmembrane region" description="Helical" evidence="8">
    <location>
        <begin position="211"/>
        <end position="233"/>
    </location>
</feature>
<dbReference type="STRING" id="1686286.GCA_900092335_00299"/>
<evidence type="ECO:0000256" key="2">
    <source>
        <dbReference type="ARBA" id="ARBA00008335"/>
    </source>
</evidence>
<dbReference type="CDD" id="cd17324">
    <property type="entry name" value="MFS_NepI_like"/>
    <property type="match status" value="1"/>
</dbReference>
<feature type="transmembrane region" description="Helical" evidence="8">
    <location>
        <begin position="333"/>
        <end position="353"/>
    </location>
</feature>
<evidence type="ECO:0000256" key="1">
    <source>
        <dbReference type="ARBA" id="ARBA00004651"/>
    </source>
</evidence>
<dbReference type="RefSeq" id="WP_066493476.1">
    <property type="nucleotide sequence ID" value="NZ_LT596207.1"/>
</dbReference>
<dbReference type="Gene3D" id="1.20.1250.20">
    <property type="entry name" value="MFS general substrate transporter like domains"/>
    <property type="match status" value="1"/>
</dbReference>
<feature type="transmembrane region" description="Helical" evidence="8">
    <location>
        <begin position="161"/>
        <end position="181"/>
    </location>
</feature>
<keyword evidence="7 8" id="KW-0472">Membrane</keyword>
<keyword evidence="6 8" id="KW-1133">Transmembrane helix</keyword>
<comment type="similarity">
    <text evidence="2">Belongs to the major facilitator superfamily.</text>
</comment>
<keyword evidence="5 8" id="KW-0812">Transmembrane</keyword>
<keyword evidence="4" id="KW-1003">Cell membrane</keyword>
<feature type="transmembrane region" description="Helical" evidence="8">
    <location>
        <begin position="239"/>
        <end position="258"/>
    </location>
</feature>
<dbReference type="InterPro" id="IPR036259">
    <property type="entry name" value="MFS_trans_sf"/>
</dbReference>
<keyword evidence="11" id="KW-1185">Reference proteome</keyword>
<dbReference type="Proteomes" id="UP000318080">
    <property type="component" value="Unassembled WGS sequence"/>
</dbReference>
<dbReference type="GO" id="GO:0022857">
    <property type="term" value="F:transmembrane transporter activity"/>
    <property type="evidence" value="ECO:0007669"/>
    <property type="project" value="InterPro"/>
</dbReference>
<evidence type="ECO:0000256" key="6">
    <source>
        <dbReference type="ARBA" id="ARBA00022989"/>
    </source>
</evidence>
<gene>
    <name evidence="10" type="ORF">EJK80_04350</name>
</gene>
<organism evidence="10 11">
    <name type="scientific">Corynebacterium phoceense</name>
    <dbReference type="NCBI Taxonomy" id="1686286"/>
    <lineage>
        <taxon>Bacteria</taxon>
        <taxon>Bacillati</taxon>
        <taxon>Actinomycetota</taxon>
        <taxon>Actinomycetes</taxon>
        <taxon>Mycobacteriales</taxon>
        <taxon>Corynebacteriaceae</taxon>
        <taxon>Corynebacterium</taxon>
    </lineage>
</organism>
<evidence type="ECO:0000256" key="8">
    <source>
        <dbReference type="SAM" id="Phobius"/>
    </source>
</evidence>
<comment type="caution">
    <text evidence="10">The sequence shown here is derived from an EMBL/GenBank/DDBJ whole genome shotgun (WGS) entry which is preliminary data.</text>
</comment>
<proteinExistence type="inferred from homology"/>
<dbReference type="SUPFAM" id="SSF103473">
    <property type="entry name" value="MFS general substrate transporter"/>
    <property type="match status" value="1"/>
</dbReference>
<dbReference type="PANTHER" id="PTHR43271">
    <property type="entry name" value="BLL2771 PROTEIN"/>
    <property type="match status" value="1"/>
</dbReference>
<dbReference type="InterPro" id="IPR011701">
    <property type="entry name" value="MFS"/>
</dbReference>
<evidence type="ECO:0000313" key="10">
    <source>
        <dbReference type="EMBL" id="TQE44050.1"/>
    </source>
</evidence>